<sequence length="346" mass="37438">MPALHPPAKLLVTGANGFVGYWTVHLLLQAGYTVRATVRTPEKARILAAQIAARYPAKVSAGGAFESVVVPDITKEGAFDEYLVGIEGVVHTATPVTFDLDDPAEYIGPAVKGTLGILHSAAKHTSVKRIVITSSISAVADIVRPPSQTVVRTEDDWNDDSVEVVAKTAAWKFYEENRHTLSYDLSVVAPAWIFGPLPDDPRSPADITSVSMQLAWTQMFSVPVPPEGFPSTIFNHVHVVDVAEMHMRVLNTEDAGGKRFLASAGVCSFQDWYDIASGLSGDPLPGLVKLHPPREGRLGEALPAHTIFSGRRAEDELGIIYKPLSETVGDVVKDFSGRGWLQHLEN</sequence>
<protein>
    <recommendedName>
        <fullName evidence="3">NAD-dependent epimerase/dehydratase domain-containing protein</fullName>
    </recommendedName>
</protein>
<dbReference type="Pfam" id="PF01370">
    <property type="entry name" value="Epimerase"/>
    <property type="match status" value="1"/>
</dbReference>
<evidence type="ECO:0000313" key="4">
    <source>
        <dbReference type="EMBL" id="KAJ8495547.1"/>
    </source>
</evidence>
<dbReference type="GO" id="GO:0016616">
    <property type="term" value="F:oxidoreductase activity, acting on the CH-OH group of donors, NAD or NADP as acceptor"/>
    <property type="evidence" value="ECO:0007669"/>
    <property type="project" value="TreeGrafter"/>
</dbReference>
<dbReference type="PANTHER" id="PTHR10366:SF564">
    <property type="entry name" value="STEROL-4-ALPHA-CARBOXYLATE 3-DEHYDROGENASE, DECARBOXYLATING"/>
    <property type="match status" value="1"/>
</dbReference>
<accession>A0AAD7U156</accession>
<dbReference type="InterPro" id="IPR036291">
    <property type="entry name" value="NAD(P)-bd_dom_sf"/>
</dbReference>
<evidence type="ECO:0000256" key="2">
    <source>
        <dbReference type="ARBA" id="ARBA00023445"/>
    </source>
</evidence>
<dbReference type="SUPFAM" id="SSF51735">
    <property type="entry name" value="NAD(P)-binding Rossmann-fold domains"/>
    <property type="match status" value="1"/>
</dbReference>
<dbReference type="AlphaFoldDB" id="A0AAD7U156"/>
<feature type="domain" description="NAD-dependent epimerase/dehydratase" evidence="3">
    <location>
        <begin position="11"/>
        <end position="257"/>
    </location>
</feature>
<dbReference type="EMBL" id="JAPEVG010000023">
    <property type="protein sequence ID" value="KAJ8495547.1"/>
    <property type="molecule type" value="Genomic_DNA"/>
</dbReference>
<keyword evidence="5" id="KW-1185">Reference proteome</keyword>
<comment type="similarity">
    <text evidence="2">Belongs to the NAD(P)-dependent epimerase/dehydratase family. Dihydroflavonol-4-reductase subfamily.</text>
</comment>
<dbReference type="Proteomes" id="UP001215151">
    <property type="component" value="Unassembled WGS sequence"/>
</dbReference>
<dbReference type="InterPro" id="IPR001509">
    <property type="entry name" value="Epimerase_deHydtase"/>
</dbReference>
<reference evidence="4" key="1">
    <citation type="submission" date="2022-11" db="EMBL/GenBank/DDBJ databases">
        <title>Genome Sequence of Cubamyces cubensis.</title>
        <authorList>
            <person name="Buettner E."/>
        </authorList>
    </citation>
    <scope>NUCLEOTIDE SEQUENCE</scope>
    <source>
        <strain evidence="4">MPL-01</strain>
    </source>
</reference>
<evidence type="ECO:0000313" key="5">
    <source>
        <dbReference type="Proteomes" id="UP001215151"/>
    </source>
</evidence>
<organism evidence="4 5">
    <name type="scientific">Trametes cubensis</name>
    <dbReference type="NCBI Taxonomy" id="1111947"/>
    <lineage>
        <taxon>Eukaryota</taxon>
        <taxon>Fungi</taxon>
        <taxon>Dikarya</taxon>
        <taxon>Basidiomycota</taxon>
        <taxon>Agaricomycotina</taxon>
        <taxon>Agaricomycetes</taxon>
        <taxon>Polyporales</taxon>
        <taxon>Polyporaceae</taxon>
        <taxon>Trametes</taxon>
    </lineage>
</organism>
<keyword evidence="1" id="KW-0560">Oxidoreductase</keyword>
<gene>
    <name evidence="4" type="ORF">ONZ51_g1660</name>
</gene>
<comment type="caution">
    <text evidence="4">The sequence shown here is derived from an EMBL/GenBank/DDBJ whole genome shotgun (WGS) entry which is preliminary data.</text>
</comment>
<dbReference type="InterPro" id="IPR050425">
    <property type="entry name" value="NAD(P)_dehydrat-like"/>
</dbReference>
<proteinExistence type="inferred from homology"/>
<evidence type="ECO:0000259" key="3">
    <source>
        <dbReference type="Pfam" id="PF01370"/>
    </source>
</evidence>
<dbReference type="Gene3D" id="3.40.50.720">
    <property type="entry name" value="NAD(P)-binding Rossmann-like Domain"/>
    <property type="match status" value="1"/>
</dbReference>
<evidence type="ECO:0000256" key="1">
    <source>
        <dbReference type="ARBA" id="ARBA00023002"/>
    </source>
</evidence>
<dbReference type="PANTHER" id="PTHR10366">
    <property type="entry name" value="NAD DEPENDENT EPIMERASE/DEHYDRATASE"/>
    <property type="match status" value="1"/>
</dbReference>
<name>A0AAD7U156_9APHY</name>